<dbReference type="AlphaFoldDB" id="A0AAI8YW99"/>
<feature type="region of interest" description="Disordered" evidence="3">
    <location>
        <begin position="93"/>
        <end position="124"/>
    </location>
</feature>
<evidence type="ECO:0000313" key="5">
    <source>
        <dbReference type="EMBL" id="CAK3944563.1"/>
    </source>
</evidence>
<sequence length="381" mass="41254">MAHYPQPPEKIQIIVDKERFLNTRNALTNAFVGLSGAIDEAVKAYVNHTNAVLDGVGGSTLDVSGLIQPFNAIGQAQGVAQLAQQAIFQNGNGVWTTPTNPQLNPDGTKKKRQYKPRDPNAPKRPLTAYFRYLQEQRPIISVELQNNPELQGGKAGDISKIATERWNSLDDKTRLPYRKAYERELKGYEEAVKKYKQETGQLAGDDEDADADAAAEEDDQVLAPVAQMQAPVTAKADDTDDSDDSDDTSSDDDESEDEAPPPAPQVQKKTPKPAPKKTKAGADPVAPTPQFSSLSTPNAAAPSSPTRKRKADATEGDEKKKRGRKSKAEKEAAESAAAAAQLHIDPQLQNPQPILSSQLTDGTDKPKKEKKKKRKSEAGAA</sequence>
<keyword evidence="6" id="KW-1185">Reference proteome</keyword>
<keyword evidence="2" id="KW-0539">Nucleus</keyword>
<feature type="compositionally biased region" description="Polar residues" evidence="3">
    <location>
        <begin position="93"/>
        <end position="105"/>
    </location>
</feature>
<feature type="region of interest" description="Disordered" evidence="3">
    <location>
        <begin position="201"/>
        <end position="381"/>
    </location>
</feature>
<dbReference type="InterPro" id="IPR050342">
    <property type="entry name" value="HMGB"/>
</dbReference>
<accession>A0AAI8YW99</accession>
<feature type="compositionally biased region" description="Basic residues" evidence="3">
    <location>
        <begin position="269"/>
        <end position="279"/>
    </location>
</feature>
<feature type="compositionally biased region" description="Polar residues" evidence="3">
    <location>
        <begin position="347"/>
        <end position="361"/>
    </location>
</feature>
<comment type="caution">
    <text evidence="5">The sequence shown here is derived from an EMBL/GenBank/DDBJ whole genome shotgun (WGS) entry which is preliminary data.</text>
</comment>
<organism evidence="5 6">
    <name type="scientific">Lecanosticta acicola</name>
    <dbReference type="NCBI Taxonomy" id="111012"/>
    <lineage>
        <taxon>Eukaryota</taxon>
        <taxon>Fungi</taxon>
        <taxon>Dikarya</taxon>
        <taxon>Ascomycota</taxon>
        <taxon>Pezizomycotina</taxon>
        <taxon>Dothideomycetes</taxon>
        <taxon>Dothideomycetidae</taxon>
        <taxon>Mycosphaerellales</taxon>
        <taxon>Mycosphaerellaceae</taxon>
        <taxon>Lecanosticta</taxon>
    </lineage>
</organism>
<dbReference type="SMART" id="SM00398">
    <property type="entry name" value="HMG"/>
    <property type="match status" value="1"/>
</dbReference>
<feature type="DNA-binding region" description="HMG box" evidence="2">
    <location>
        <begin position="122"/>
        <end position="196"/>
    </location>
</feature>
<evidence type="ECO:0000256" key="2">
    <source>
        <dbReference type="PROSITE-ProRule" id="PRU00267"/>
    </source>
</evidence>
<evidence type="ECO:0000256" key="1">
    <source>
        <dbReference type="ARBA" id="ARBA00023125"/>
    </source>
</evidence>
<dbReference type="EMBL" id="CAVMBE010000015">
    <property type="protein sequence ID" value="CAK3944563.1"/>
    <property type="molecule type" value="Genomic_DNA"/>
</dbReference>
<gene>
    <name evidence="5" type="ORF">LECACI_7A003162</name>
</gene>
<dbReference type="GO" id="GO:0005634">
    <property type="term" value="C:nucleus"/>
    <property type="evidence" value="ECO:0007669"/>
    <property type="project" value="UniProtKB-UniRule"/>
</dbReference>
<feature type="compositionally biased region" description="Polar residues" evidence="3">
    <location>
        <begin position="289"/>
        <end position="305"/>
    </location>
</feature>
<dbReference type="Proteomes" id="UP001296104">
    <property type="component" value="Unassembled WGS sequence"/>
</dbReference>
<protein>
    <recommendedName>
        <fullName evidence="4">HMG box domain-containing protein</fullName>
    </recommendedName>
</protein>
<dbReference type="SUPFAM" id="SSF47095">
    <property type="entry name" value="HMG-box"/>
    <property type="match status" value="1"/>
</dbReference>
<evidence type="ECO:0000313" key="6">
    <source>
        <dbReference type="Proteomes" id="UP001296104"/>
    </source>
</evidence>
<keyword evidence="1 2" id="KW-0238">DNA-binding</keyword>
<dbReference type="PROSITE" id="PS50118">
    <property type="entry name" value="HMG_BOX_2"/>
    <property type="match status" value="1"/>
</dbReference>
<reference evidence="5" key="1">
    <citation type="submission" date="2023-11" db="EMBL/GenBank/DDBJ databases">
        <authorList>
            <person name="Alioto T."/>
            <person name="Alioto T."/>
            <person name="Gomez Garrido J."/>
        </authorList>
    </citation>
    <scope>NUCLEOTIDE SEQUENCE</scope>
</reference>
<evidence type="ECO:0000256" key="3">
    <source>
        <dbReference type="SAM" id="MobiDB-lite"/>
    </source>
</evidence>
<feature type="compositionally biased region" description="Basic and acidic residues" evidence="3">
    <location>
        <begin position="311"/>
        <end position="333"/>
    </location>
</feature>
<dbReference type="Gene3D" id="1.10.30.10">
    <property type="entry name" value="High mobility group box domain"/>
    <property type="match status" value="1"/>
</dbReference>
<dbReference type="InterPro" id="IPR036910">
    <property type="entry name" value="HMG_box_dom_sf"/>
</dbReference>
<dbReference type="GO" id="GO:0003677">
    <property type="term" value="F:DNA binding"/>
    <property type="evidence" value="ECO:0007669"/>
    <property type="project" value="UniProtKB-UniRule"/>
</dbReference>
<feature type="compositionally biased region" description="Acidic residues" evidence="3">
    <location>
        <begin position="238"/>
        <end position="259"/>
    </location>
</feature>
<name>A0AAI8YW99_9PEZI</name>
<dbReference type="PANTHER" id="PTHR48112:SF5">
    <property type="entry name" value="BOX PROTEIN, PUTATIVE (AFU_ORTHOLOGUE AFUA_1G04550)-RELATED"/>
    <property type="match status" value="1"/>
</dbReference>
<dbReference type="Pfam" id="PF00505">
    <property type="entry name" value="HMG_box"/>
    <property type="match status" value="1"/>
</dbReference>
<evidence type="ECO:0000259" key="4">
    <source>
        <dbReference type="PROSITE" id="PS50118"/>
    </source>
</evidence>
<feature type="compositionally biased region" description="Acidic residues" evidence="3">
    <location>
        <begin position="204"/>
        <end position="220"/>
    </location>
</feature>
<dbReference type="PANTHER" id="PTHR48112">
    <property type="entry name" value="HIGH MOBILITY GROUP PROTEIN DSP1"/>
    <property type="match status" value="1"/>
</dbReference>
<feature type="domain" description="HMG box" evidence="4">
    <location>
        <begin position="122"/>
        <end position="196"/>
    </location>
</feature>
<proteinExistence type="predicted"/>
<dbReference type="InterPro" id="IPR009071">
    <property type="entry name" value="HMG_box_dom"/>
</dbReference>